<proteinExistence type="predicted"/>
<dbReference type="AlphaFoldDB" id="A0AAW9Q276"/>
<protein>
    <submittedName>
        <fullName evidence="4">IMS domain-containing protein</fullName>
    </submittedName>
</protein>
<dbReference type="InterPro" id="IPR044685">
    <property type="entry name" value="CPD1-like"/>
</dbReference>
<feature type="compositionally biased region" description="Basic and acidic residues" evidence="1">
    <location>
        <begin position="451"/>
        <end position="473"/>
    </location>
</feature>
<dbReference type="InterPro" id="IPR025344">
    <property type="entry name" value="CDP1-like_IMS"/>
</dbReference>
<organism evidence="4 5">
    <name type="scientific">Tumidithrix elongata BACA0141</name>
    <dbReference type="NCBI Taxonomy" id="2716417"/>
    <lineage>
        <taxon>Bacteria</taxon>
        <taxon>Bacillati</taxon>
        <taxon>Cyanobacteriota</taxon>
        <taxon>Cyanophyceae</taxon>
        <taxon>Pseudanabaenales</taxon>
        <taxon>Pseudanabaenaceae</taxon>
        <taxon>Tumidithrix</taxon>
        <taxon>Tumidithrix elongata</taxon>
    </lineage>
</organism>
<evidence type="ECO:0000313" key="4">
    <source>
        <dbReference type="EMBL" id="MEE3718294.1"/>
    </source>
</evidence>
<keyword evidence="5" id="KW-1185">Reference proteome</keyword>
<dbReference type="RefSeq" id="WP_330484727.1">
    <property type="nucleotide sequence ID" value="NZ_JAZBJZ010000071.1"/>
</dbReference>
<evidence type="ECO:0000256" key="1">
    <source>
        <dbReference type="SAM" id="MobiDB-lite"/>
    </source>
</evidence>
<comment type="caution">
    <text evidence="4">The sequence shown here is derived from an EMBL/GenBank/DDBJ whole genome shotgun (WGS) entry which is preliminary data.</text>
</comment>
<feature type="region of interest" description="Disordered" evidence="1">
    <location>
        <begin position="429"/>
        <end position="542"/>
    </location>
</feature>
<keyword evidence="2" id="KW-1133">Transmembrane helix</keyword>
<dbReference type="PANTHER" id="PTHR33925:SF1">
    <property type="entry name" value="PROTEIN ACCUMULATION AND REPLICATION OF CHLOROPLASTS 6, CHLOROPLASTIC"/>
    <property type="match status" value="1"/>
</dbReference>
<dbReference type="PANTHER" id="PTHR33925">
    <property type="entry name" value="PLASTID DIVISION PROTEIN CDP1, CHLOROPLASTIC-RELATED"/>
    <property type="match status" value="1"/>
</dbReference>
<dbReference type="InterPro" id="IPR058032">
    <property type="entry name" value="CDP1-like_a_solenoid_1"/>
</dbReference>
<gene>
    <name evidence="4" type="ORF">V2H45_16260</name>
</gene>
<feature type="transmembrane region" description="Helical" evidence="2">
    <location>
        <begin position="549"/>
        <end position="571"/>
    </location>
</feature>
<dbReference type="Pfam" id="PF23468">
    <property type="entry name" value="ARC6"/>
    <property type="match status" value="1"/>
</dbReference>
<feature type="compositionally biased region" description="Basic residues" evidence="1">
    <location>
        <begin position="532"/>
        <end position="542"/>
    </location>
</feature>
<dbReference type="Gene3D" id="1.10.287.110">
    <property type="entry name" value="DnaJ domain"/>
    <property type="match status" value="1"/>
</dbReference>
<dbReference type="InterPro" id="IPR057137">
    <property type="entry name" value="CDP1-like_a_solenoid_2"/>
</dbReference>
<dbReference type="Pfam" id="PF00226">
    <property type="entry name" value="DnaJ"/>
    <property type="match status" value="1"/>
</dbReference>
<feature type="domain" description="J" evidence="3">
    <location>
        <begin position="6"/>
        <end position="70"/>
    </location>
</feature>
<keyword evidence="2" id="KW-0472">Membrane</keyword>
<feature type="compositionally biased region" description="Basic and acidic residues" evidence="1">
    <location>
        <begin position="517"/>
        <end position="531"/>
    </location>
</feature>
<keyword evidence="2" id="KW-0812">Transmembrane</keyword>
<dbReference type="Pfam" id="PF13355">
    <property type="entry name" value="ARC6-like_IMS"/>
    <property type="match status" value="1"/>
</dbReference>
<dbReference type="SUPFAM" id="SSF46565">
    <property type="entry name" value="Chaperone J-domain"/>
    <property type="match status" value="1"/>
</dbReference>
<dbReference type="PROSITE" id="PS50076">
    <property type="entry name" value="DNAJ_2"/>
    <property type="match status" value="1"/>
</dbReference>
<dbReference type="InterPro" id="IPR036869">
    <property type="entry name" value="J_dom_sf"/>
</dbReference>
<sequence length="737" mass="83014">MRIPLDYYRILGLTSQATFEQIQLTHRDRVLSMPRREYSDAAIASRKRIIDSAYALLSDPARRRDYDASVALELEEQAADPEQKTERSDSVSTELEIEDQDLPGLLLLLHELGEYEQVLTIAQPYYDPDAISFQSVRVSRDPDVTLTVALSYLEVGRENWKQGQYESAAQSLESGQELLLREGLFLSVRSEIQADLFRLRPYRILELLAAPDSKVAEHRQGMLLLQEMLEARRGIDGTGNDSSGLGIDDFLRFIQQLRGYMTAAEQQTLFEDEARRPSSVASYLAVYALIARGFSQRQPALIRRAKGLLVKLSVKQDIYLEQAVCALLLGQTEEASNALEKSGEREQIAFIRRNSEDSPDLLPGLCLYSERWLQEEVYPHFRDLINQVVSLKDYFADDQVQSYLEELPNTNGLGNSDWVMPSFSSRITTTASPDLGNDSENEYVSPLNGRSETKVGFREGARFETPPERRIESKVPAYTAERTSRLGRTSLLDRPTSDLDRKTSTHSNTRTLPPLPKPRENARQGLRESAKDHKKSSPSRSRRVKPQRFILLLLIVFGLMGGLISLSVWAWKSLTSPPKAESVVSMERSLAPLLTSAKSEGLTVTAKPGPMDKDIAIKLIESWQATKSKALGNAYDTEALTSILTEPVLSDWKSRAKELKSSNSYLQYISKPAEVVKVTPDGDDRARVTAKVSETRNYFNNGNLDASASKSDTSYLVEYDFVRKDDKWLIRDMLVSE</sequence>
<accession>A0AAW9Q276</accession>
<dbReference type="Pfam" id="PF25515">
    <property type="entry name" value="Arm_PDR"/>
    <property type="match status" value="1"/>
</dbReference>
<evidence type="ECO:0000313" key="5">
    <source>
        <dbReference type="Proteomes" id="UP001333818"/>
    </source>
</evidence>
<dbReference type="Proteomes" id="UP001333818">
    <property type="component" value="Unassembled WGS sequence"/>
</dbReference>
<evidence type="ECO:0000256" key="2">
    <source>
        <dbReference type="SAM" id="Phobius"/>
    </source>
</evidence>
<evidence type="ECO:0000259" key="3">
    <source>
        <dbReference type="PROSITE" id="PS50076"/>
    </source>
</evidence>
<dbReference type="InterPro" id="IPR001623">
    <property type="entry name" value="DnaJ_domain"/>
</dbReference>
<name>A0AAW9Q276_9CYAN</name>
<dbReference type="EMBL" id="JAZBJZ010000071">
    <property type="protein sequence ID" value="MEE3718294.1"/>
    <property type="molecule type" value="Genomic_DNA"/>
</dbReference>
<dbReference type="CDD" id="cd06257">
    <property type="entry name" value="DnaJ"/>
    <property type="match status" value="1"/>
</dbReference>
<reference evidence="4" key="1">
    <citation type="submission" date="2024-01" db="EMBL/GenBank/DDBJ databases">
        <title>Bank of Algae and Cyanobacteria of the Azores (BACA) strain genomes.</title>
        <authorList>
            <person name="Luz R."/>
            <person name="Cordeiro R."/>
            <person name="Fonseca A."/>
            <person name="Goncalves V."/>
        </authorList>
    </citation>
    <scope>NUCLEOTIDE SEQUENCE</scope>
    <source>
        <strain evidence="4">BACA0141</strain>
    </source>
</reference>